<sequence>MMIVDAHSHVFPRIHGQNGAGPTRGTGYGRAVIGGQEVQVTLPMGEGLAYSPEQLLANLDWGGVEKAVLLQGPMYGECNQYALDALHRYPDRLACAAYFDPWMDDSRQSFESALASPGFCAVKLECSVPSGLCGIHPEAQLGSPDLDWLWEELESRGLILVLDLGGIGSRSYQTEAVRTIAVRHPGLSIVIAHLGQPRPEAESEPELWRLWEEQIDLGLLDSVWFDCASLIAFVQDEGYPFPSVERYLRLAVDRIGANKVMWGTDQPGTLLHATYKQYVELAKIHTAFLSPSEQARVLGETALRVYG</sequence>
<keyword evidence="1" id="KW-0456">Lyase</keyword>
<dbReference type="AlphaFoldDB" id="A0A6B1G9J3"/>
<evidence type="ECO:0000313" key="3">
    <source>
        <dbReference type="EMBL" id="MYH62764.1"/>
    </source>
</evidence>
<name>A0A6B1G9J3_9CHLR</name>
<accession>A0A6B1G9J3</accession>
<protein>
    <submittedName>
        <fullName evidence="3">Amidohydrolase</fullName>
    </submittedName>
</protein>
<dbReference type="EMBL" id="VYDA01000493">
    <property type="protein sequence ID" value="MYH62764.1"/>
    <property type="molecule type" value="Genomic_DNA"/>
</dbReference>
<dbReference type="PANTHER" id="PTHR21240">
    <property type="entry name" value="2-AMINO-3-CARBOXYLMUCONATE-6-SEMIALDEHYDE DECARBOXYLASE"/>
    <property type="match status" value="1"/>
</dbReference>
<dbReference type="Pfam" id="PF04909">
    <property type="entry name" value="Amidohydro_2"/>
    <property type="match status" value="1"/>
</dbReference>
<reference evidence="3" key="1">
    <citation type="submission" date="2019-09" db="EMBL/GenBank/DDBJ databases">
        <title>Characterisation of the sponge microbiome using genome-centric metagenomics.</title>
        <authorList>
            <person name="Engelberts J.P."/>
            <person name="Robbins S.J."/>
            <person name="De Goeij J.M."/>
            <person name="Aranda M."/>
            <person name="Bell S.C."/>
            <person name="Webster N.S."/>
        </authorList>
    </citation>
    <scope>NUCLEOTIDE SEQUENCE</scope>
    <source>
        <strain evidence="3">SB0675_bin_29</strain>
    </source>
</reference>
<comment type="caution">
    <text evidence="3">The sequence shown here is derived from an EMBL/GenBank/DDBJ whole genome shotgun (WGS) entry which is preliminary data.</text>
</comment>
<evidence type="ECO:0000256" key="1">
    <source>
        <dbReference type="ARBA" id="ARBA00023239"/>
    </source>
</evidence>
<dbReference type="InterPro" id="IPR032466">
    <property type="entry name" value="Metal_Hydrolase"/>
</dbReference>
<feature type="domain" description="Amidohydrolase-related" evidence="2">
    <location>
        <begin position="5"/>
        <end position="307"/>
    </location>
</feature>
<dbReference type="InterPro" id="IPR032465">
    <property type="entry name" value="ACMSD"/>
</dbReference>
<dbReference type="PANTHER" id="PTHR21240:SF19">
    <property type="entry name" value="CATALYTIC_ HYDROLASE"/>
    <property type="match status" value="1"/>
</dbReference>
<keyword evidence="3" id="KW-0378">Hydrolase</keyword>
<proteinExistence type="predicted"/>
<dbReference type="SUPFAM" id="SSF51556">
    <property type="entry name" value="Metallo-dependent hydrolases"/>
    <property type="match status" value="1"/>
</dbReference>
<gene>
    <name evidence="3" type="ORF">F4148_13750</name>
</gene>
<dbReference type="Gene3D" id="3.20.20.140">
    <property type="entry name" value="Metal-dependent hydrolases"/>
    <property type="match status" value="1"/>
</dbReference>
<dbReference type="GO" id="GO:0016831">
    <property type="term" value="F:carboxy-lyase activity"/>
    <property type="evidence" value="ECO:0007669"/>
    <property type="project" value="InterPro"/>
</dbReference>
<dbReference type="GO" id="GO:0016787">
    <property type="term" value="F:hydrolase activity"/>
    <property type="evidence" value="ECO:0007669"/>
    <property type="project" value="UniProtKB-KW"/>
</dbReference>
<organism evidence="3">
    <name type="scientific">Caldilineaceae bacterium SB0675_bin_29</name>
    <dbReference type="NCBI Taxonomy" id="2605266"/>
    <lineage>
        <taxon>Bacteria</taxon>
        <taxon>Bacillati</taxon>
        <taxon>Chloroflexota</taxon>
        <taxon>Caldilineae</taxon>
        <taxon>Caldilineales</taxon>
        <taxon>Caldilineaceae</taxon>
    </lineage>
</organism>
<evidence type="ECO:0000259" key="2">
    <source>
        <dbReference type="Pfam" id="PF04909"/>
    </source>
</evidence>
<dbReference type="InterPro" id="IPR006680">
    <property type="entry name" value="Amidohydro-rel"/>
</dbReference>